<dbReference type="Proteomes" id="UP001150942">
    <property type="component" value="Unassembled WGS sequence"/>
</dbReference>
<comment type="caution">
    <text evidence="2">The sequence shown here is derived from an EMBL/GenBank/DDBJ whole genome shotgun (WGS) entry which is preliminary data.</text>
</comment>
<reference evidence="2" key="1">
    <citation type="submission" date="2022-11" db="EMBL/GenBank/DDBJ databases">
        <authorList>
            <person name="Petersen C."/>
        </authorList>
    </citation>
    <scope>NUCLEOTIDE SEQUENCE</scope>
    <source>
        <strain evidence="2">IBT 20477</strain>
    </source>
</reference>
<proteinExistence type="predicted"/>
<protein>
    <recommendedName>
        <fullName evidence="4">Secreted protein</fullName>
    </recommendedName>
</protein>
<evidence type="ECO:0000256" key="1">
    <source>
        <dbReference type="SAM" id="SignalP"/>
    </source>
</evidence>
<name>A0A9W9SY48_9EURO</name>
<sequence>MWYGWILVLLWETLRESGVYNDHDSSSLFSPTYRYIYLNHAAEQGRSLVTDKSRNAAAANGPDPRASGKLPPWSFVKALVQMPNMNSRMISLG</sequence>
<evidence type="ECO:0000313" key="3">
    <source>
        <dbReference type="Proteomes" id="UP001150942"/>
    </source>
</evidence>
<evidence type="ECO:0008006" key="4">
    <source>
        <dbReference type="Google" id="ProtNLM"/>
    </source>
</evidence>
<keyword evidence="3" id="KW-1185">Reference proteome</keyword>
<dbReference type="OrthoDB" id="10447374at2759"/>
<gene>
    <name evidence="2" type="ORF">N7449_004582</name>
</gene>
<evidence type="ECO:0000313" key="2">
    <source>
        <dbReference type="EMBL" id="KAJ5202503.1"/>
    </source>
</evidence>
<feature type="chain" id="PRO_5040954640" description="Secreted protein" evidence="1">
    <location>
        <begin position="19"/>
        <end position="93"/>
    </location>
</feature>
<accession>A0A9W9SY48</accession>
<reference evidence="2" key="2">
    <citation type="journal article" date="2023" name="IMA Fungus">
        <title>Comparative genomic study of the Penicillium genus elucidates a diverse pangenome and 15 lateral gene transfer events.</title>
        <authorList>
            <person name="Petersen C."/>
            <person name="Sorensen T."/>
            <person name="Nielsen M.R."/>
            <person name="Sondergaard T.E."/>
            <person name="Sorensen J.L."/>
            <person name="Fitzpatrick D.A."/>
            <person name="Frisvad J.C."/>
            <person name="Nielsen K.L."/>
        </authorList>
    </citation>
    <scope>NUCLEOTIDE SEQUENCE</scope>
    <source>
        <strain evidence="2">IBT 20477</strain>
    </source>
</reference>
<organism evidence="2 3">
    <name type="scientific">Penicillium cf. viridicatum</name>
    <dbReference type="NCBI Taxonomy" id="2972119"/>
    <lineage>
        <taxon>Eukaryota</taxon>
        <taxon>Fungi</taxon>
        <taxon>Dikarya</taxon>
        <taxon>Ascomycota</taxon>
        <taxon>Pezizomycotina</taxon>
        <taxon>Eurotiomycetes</taxon>
        <taxon>Eurotiomycetidae</taxon>
        <taxon>Eurotiales</taxon>
        <taxon>Aspergillaceae</taxon>
        <taxon>Penicillium</taxon>
    </lineage>
</organism>
<feature type="signal peptide" evidence="1">
    <location>
        <begin position="1"/>
        <end position="18"/>
    </location>
</feature>
<keyword evidence="1" id="KW-0732">Signal</keyword>
<dbReference type="AlphaFoldDB" id="A0A9W9SY48"/>
<dbReference type="EMBL" id="JAPQKQ010000003">
    <property type="protein sequence ID" value="KAJ5202503.1"/>
    <property type="molecule type" value="Genomic_DNA"/>
</dbReference>